<gene>
    <name evidence="4" type="primary">SEC9_2</name>
    <name evidence="4" type="ORF">ATC70_004076</name>
    <name evidence="3" type="ORF">ATC70_008135</name>
</gene>
<dbReference type="Pfam" id="PF00078">
    <property type="entry name" value="RVT_1"/>
    <property type="match status" value="1"/>
</dbReference>
<dbReference type="InterPro" id="IPR058912">
    <property type="entry name" value="HTH_animal"/>
</dbReference>
<keyword evidence="5" id="KW-1185">Reference proteome</keyword>
<feature type="domain" description="Reverse transcriptase" evidence="1">
    <location>
        <begin position="275"/>
        <end position="440"/>
    </location>
</feature>
<organism evidence="4 5">
    <name type="scientific">Mucor velutinosus</name>
    <dbReference type="NCBI Taxonomy" id="708070"/>
    <lineage>
        <taxon>Eukaryota</taxon>
        <taxon>Fungi</taxon>
        <taxon>Fungi incertae sedis</taxon>
        <taxon>Mucoromycota</taxon>
        <taxon>Mucoromycotina</taxon>
        <taxon>Mucoromycetes</taxon>
        <taxon>Mucorales</taxon>
        <taxon>Mucorineae</taxon>
        <taxon>Mucoraceae</taxon>
        <taxon>Mucor</taxon>
    </lineage>
</organism>
<evidence type="ECO:0000259" key="2">
    <source>
        <dbReference type="Pfam" id="PF26215"/>
    </source>
</evidence>
<feature type="domain" description="Helix-turn-helix" evidence="2">
    <location>
        <begin position="473"/>
        <end position="528"/>
    </location>
</feature>
<dbReference type="GeneID" id="89947778"/>
<evidence type="ECO:0000313" key="4">
    <source>
        <dbReference type="EMBL" id="KAK4521086.1"/>
    </source>
</evidence>
<reference evidence="4 5" key="1">
    <citation type="submission" date="2022-11" db="EMBL/GenBank/DDBJ databases">
        <title>Mucor velutinosus strain NIH1002 WGS.</title>
        <authorList>
            <person name="Subramanian P."/>
            <person name="Mullikin J.C."/>
            <person name="Segre J.A."/>
            <person name="Zelazny A.M."/>
        </authorList>
    </citation>
    <scope>NUCLEOTIDE SEQUENCE [LARGE SCALE GENOMIC DNA]</scope>
    <source>
        <strain evidence="4 5">NIH1002</strain>
    </source>
</reference>
<sequence>MCSPQRSYQLSVHNYSSINIPTSVRKYLGFGTKFVPKPKANPRLILPSVEDFTRRIRIKEIFKDTRDNPDFDIRFHVKTSTWKPNPSSNTLIEKGLRLVKSNVMPLNHPTHYQVYNNRLNDIVPKFFKEFINNPDILIKASDKNLGLTVLDTSWYIQEGLRQLNDPRFYKQLDKNFFSPENFDSNIQNIVSTANSLLSLLCSQWGTSIFNKQHEKYLRHRLLNDRKLPTFHLLPKIHKTPMQGRPIVPSHSWVTTGFSTYIDTVLQKVLPHLPYIIKDTKSLVKSLDGISIPQDERLLWLVTGDVSSMYTNLPTTPYAFDVIAKTVDKYLPLSPNDTTLIRETLKFVMSNNYFTFQGIPYHQVSGIAMGTACAPAYANILMHHFEERFFEFNPDFTLIFYGRYIDDIFFMFKGSEQELKTFLTTFDTKRAFSNQLKISWDYSTTSVSFLDLQIHAKHNKVELSTHQKMLNKYLYIPFSSYHPKDNKVGFIKAELIRYIRNSSSYRSFANTAKQFFTRLRLRGYPPRFLIWVFSQVRYDDRPKYLEDAPLSTDNTLVPFVTMYNPIWETPHLRKGLREFFTLNPHYRPVVAFKRNKNIADLLNRANVRKLTGKQFHSLQQDGLCWISSKKRKP</sequence>
<name>A0AAN7DPI5_9FUNG</name>
<dbReference type="AlphaFoldDB" id="A0AAN7DPI5"/>
<evidence type="ECO:0000313" key="3">
    <source>
        <dbReference type="EMBL" id="KAK4509985.1"/>
    </source>
</evidence>
<dbReference type="PANTHER" id="PTHR21301:SF10">
    <property type="entry name" value="REVERSE TRANSCRIPTASE DOMAIN-CONTAINING PROTEIN"/>
    <property type="match status" value="1"/>
</dbReference>
<dbReference type="EMBL" id="JASEJX010000035">
    <property type="protein sequence ID" value="KAK4509985.1"/>
    <property type="molecule type" value="Genomic_DNA"/>
</dbReference>
<dbReference type="RefSeq" id="XP_064687752.1">
    <property type="nucleotide sequence ID" value="XM_064823428.1"/>
</dbReference>
<dbReference type="InterPro" id="IPR000477">
    <property type="entry name" value="RT_dom"/>
</dbReference>
<comment type="caution">
    <text evidence="4">The sequence shown here is derived from an EMBL/GenBank/DDBJ whole genome shotgun (WGS) entry which is preliminary data.</text>
</comment>
<proteinExistence type="predicted"/>
<dbReference type="Pfam" id="PF26215">
    <property type="entry name" value="HTH_animal"/>
    <property type="match status" value="1"/>
</dbReference>
<dbReference type="SUPFAM" id="SSF56672">
    <property type="entry name" value="DNA/RNA polymerases"/>
    <property type="match status" value="1"/>
</dbReference>
<dbReference type="Proteomes" id="UP001304243">
    <property type="component" value="Unassembled WGS sequence"/>
</dbReference>
<dbReference type="EMBL" id="JASEJX010000007">
    <property type="protein sequence ID" value="KAK4521086.1"/>
    <property type="molecule type" value="Genomic_DNA"/>
</dbReference>
<dbReference type="PANTHER" id="PTHR21301">
    <property type="entry name" value="REVERSE TRANSCRIPTASE"/>
    <property type="match status" value="1"/>
</dbReference>
<protein>
    <submittedName>
        <fullName evidence="4">Protein transport protein S9 plasma membrane t-SNARE</fullName>
    </submittedName>
</protein>
<dbReference type="InterPro" id="IPR043502">
    <property type="entry name" value="DNA/RNA_pol_sf"/>
</dbReference>
<evidence type="ECO:0000259" key="1">
    <source>
        <dbReference type="Pfam" id="PF00078"/>
    </source>
</evidence>
<evidence type="ECO:0000313" key="5">
    <source>
        <dbReference type="Proteomes" id="UP001304243"/>
    </source>
</evidence>
<accession>A0AAN7DPI5</accession>